<keyword evidence="2" id="KW-1185">Reference proteome</keyword>
<reference evidence="1" key="1">
    <citation type="submission" date="2023-05" db="EMBL/GenBank/DDBJ databases">
        <title>Nepenthes gracilis genome sequencing.</title>
        <authorList>
            <person name="Fukushima K."/>
        </authorList>
    </citation>
    <scope>NUCLEOTIDE SEQUENCE</scope>
    <source>
        <strain evidence="1">SING2019-196</strain>
    </source>
</reference>
<accession>A0AAD3XL92</accession>
<proteinExistence type="predicted"/>
<dbReference type="EMBL" id="BSYO01000008">
    <property type="protein sequence ID" value="GMH08535.1"/>
    <property type="molecule type" value="Genomic_DNA"/>
</dbReference>
<dbReference type="InterPro" id="IPR016130">
    <property type="entry name" value="Tyr_Pase_AS"/>
</dbReference>
<dbReference type="AlphaFoldDB" id="A0AAD3XL92"/>
<evidence type="ECO:0000313" key="1">
    <source>
        <dbReference type="EMBL" id="GMH08535.1"/>
    </source>
</evidence>
<dbReference type="Proteomes" id="UP001279734">
    <property type="component" value="Unassembled WGS sequence"/>
</dbReference>
<evidence type="ECO:0000313" key="2">
    <source>
        <dbReference type="Proteomes" id="UP001279734"/>
    </source>
</evidence>
<protein>
    <submittedName>
        <fullName evidence="1">Uncharacterized protein</fullName>
    </submittedName>
</protein>
<dbReference type="PROSITE" id="PS00383">
    <property type="entry name" value="TYR_PHOSPHATASE_1"/>
    <property type="match status" value="1"/>
</dbReference>
<gene>
    <name evidence="1" type="ORF">Nepgr_010375</name>
</gene>
<comment type="caution">
    <text evidence="1">The sequence shown here is derived from an EMBL/GenBank/DDBJ whole genome shotgun (WGS) entry which is preliminary data.</text>
</comment>
<name>A0AAD3XL92_NEPGR</name>
<organism evidence="1 2">
    <name type="scientific">Nepenthes gracilis</name>
    <name type="common">Slender pitcher plant</name>
    <dbReference type="NCBI Taxonomy" id="150966"/>
    <lineage>
        <taxon>Eukaryota</taxon>
        <taxon>Viridiplantae</taxon>
        <taxon>Streptophyta</taxon>
        <taxon>Embryophyta</taxon>
        <taxon>Tracheophyta</taxon>
        <taxon>Spermatophyta</taxon>
        <taxon>Magnoliopsida</taxon>
        <taxon>eudicotyledons</taxon>
        <taxon>Gunneridae</taxon>
        <taxon>Pentapetalae</taxon>
        <taxon>Caryophyllales</taxon>
        <taxon>Nepenthaceae</taxon>
        <taxon>Nepenthes</taxon>
    </lineage>
</organism>
<sequence>MESTPSIKPSHFSYVNSSTTPQGHYLLTQQMTTSPTASLRKRARTTQSNCYSNAIKLHLRLHQHRRPHQFYPPDSIACCSGLLGNCGMPQSQQATVTRCICTSRNRPGIQEAEAATLKYRIERQLLADITWGVGLKMPACWQMLHCLVGVTRTGCSSFVAAYAGIS</sequence>